<dbReference type="EMBL" id="CP003153">
    <property type="protein sequence ID" value="AEV25422.1"/>
    <property type="molecule type" value="Genomic_DNA"/>
</dbReference>
<dbReference type="Pfam" id="PF14567">
    <property type="entry name" value="SUKH_5"/>
    <property type="match status" value="1"/>
</dbReference>
<proteinExistence type="predicted"/>
<name>G8QJJ7_AZOOP</name>
<sequence>MQTVIAQLLERNELVPKPLPKPTLEDIVRVEHELCIKLPAEFVALQLSAGHVVCGTQEPVTVTLATVLKVKP</sequence>
<organism evidence="1 2">
    <name type="scientific">Azospira oryzae (strain ATCC BAA-33 / DSM 13638 / PS)</name>
    <name type="common">Dechlorosoma suillum</name>
    <dbReference type="NCBI Taxonomy" id="640081"/>
    <lineage>
        <taxon>Bacteria</taxon>
        <taxon>Pseudomonadati</taxon>
        <taxon>Pseudomonadota</taxon>
        <taxon>Betaproteobacteria</taxon>
        <taxon>Rhodocyclales</taxon>
        <taxon>Rhodocyclaceae</taxon>
        <taxon>Azospira</taxon>
    </lineage>
</organism>
<dbReference type="Gene3D" id="3.40.1580.10">
    <property type="entry name" value="SMI1/KNR4-like"/>
    <property type="match status" value="1"/>
</dbReference>
<reference evidence="1 2" key="1">
    <citation type="journal article" date="2012" name="J. Bacteriol.">
        <title>Complete genome sequence of the anaerobic perchlorate-reducing bacterium Azospira suillum strain PS.</title>
        <authorList>
            <person name="Byrne-Bailey K.G."/>
            <person name="Coates J.D."/>
        </authorList>
    </citation>
    <scope>NUCLEOTIDE SEQUENCE [LARGE SCALE GENOMIC DNA]</scope>
    <source>
        <strain evidence="2">ATCC BAA-33 / DSM 13638 / PS</strain>
    </source>
</reference>
<accession>G8QJJ7</accession>
<protein>
    <recommendedName>
        <fullName evidence="3">SMI1/KNR4 family protein</fullName>
    </recommendedName>
</protein>
<dbReference type="SUPFAM" id="SSF160631">
    <property type="entry name" value="SMI1/KNR4-like"/>
    <property type="match status" value="1"/>
</dbReference>
<dbReference type="Proteomes" id="UP000005633">
    <property type="component" value="Chromosome"/>
</dbReference>
<dbReference type="InterPro" id="IPR037883">
    <property type="entry name" value="Knr4/Smi1-like_sf"/>
</dbReference>
<gene>
    <name evidence="1" type="ordered locus">Dsui_1018</name>
</gene>
<dbReference type="HOGENOM" id="CLU_2713689_0_0_4"/>
<dbReference type="AlphaFoldDB" id="G8QJJ7"/>
<evidence type="ECO:0000313" key="1">
    <source>
        <dbReference type="EMBL" id="AEV25422.1"/>
    </source>
</evidence>
<dbReference type="RefSeq" id="WP_014236123.1">
    <property type="nucleotide sequence ID" value="NC_016616.1"/>
</dbReference>
<evidence type="ECO:0000313" key="2">
    <source>
        <dbReference type="Proteomes" id="UP000005633"/>
    </source>
</evidence>
<dbReference type="KEGG" id="dsu:Dsui_1018"/>
<evidence type="ECO:0008006" key="3">
    <source>
        <dbReference type="Google" id="ProtNLM"/>
    </source>
</evidence>